<feature type="compositionally biased region" description="Polar residues" evidence="12">
    <location>
        <begin position="186"/>
        <end position="202"/>
    </location>
</feature>
<comment type="subcellular location">
    <subcellularLocation>
        <location evidence="1 11">Nucleus</location>
    </subcellularLocation>
</comment>
<evidence type="ECO:0000256" key="7">
    <source>
        <dbReference type="ARBA" id="ARBA00023125"/>
    </source>
</evidence>
<dbReference type="InterPro" id="IPR013088">
    <property type="entry name" value="Znf_NHR/GATA"/>
</dbReference>
<name>A0A2A2JAW9_9BILA</name>
<evidence type="ECO:0000256" key="12">
    <source>
        <dbReference type="SAM" id="MobiDB-lite"/>
    </source>
</evidence>
<evidence type="ECO:0000256" key="8">
    <source>
        <dbReference type="ARBA" id="ARBA00023163"/>
    </source>
</evidence>
<dbReference type="InterPro" id="IPR000536">
    <property type="entry name" value="Nucl_hrmn_rcpt_lig-bd"/>
</dbReference>
<keyword evidence="16" id="KW-1185">Reference proteome</keyword>
<dbReference type="GO" id="GO:0000978">
    <property type="term" value="F:RNA polymerase II cis-regulatory region sequence-specific DNA binding"/>
    <property type="evidence" value="ECO:0007669"/>
    <property type="project" value="InterPro"/>
</dbReference>
<dbReference type="Proteomes" id="UP000218231">
    <property type="component" value="Unassembled WGS sequence"/>
</dbReference>
<keyword evidence="3 11" id="KW-0479">Metal-binding</keyword>
<feature type="region of interest" description="Disordered" evidence="12">
    <location>
        <begin position="228"/>
        <end position="247"/>
    </location>
</feature>
<keyword evidence="4 11" id="KW-0863">Zinc-finger</keyword>
<feature type="compositionally biased region" description="Polar residues" evidence="12">
    <location>
        <begin position="535"/>
        <end position="551"/>
    </location>
</feature>
<dbReference type="InterPro" id="IPR001628">
    <property type="entry name" value="Znf_hrmn_rcpt"/>
</dbReference>
<dbReference type="GO" id="GO:0008270">
    <property type="term" value="F:zinc ion binding"/>
    <property type="evidence" value="ECO:0007669"/>
    <property type="project" value="UniProtKB-KW"/>
</dbReference>
<evidence type="ECO:0000256" key="1">
    <source>
        <dbReference type="ARBA" id="ARBA00004123"/>
    </source>
</evidence>
<evidence type="ECO:0000259" key="14">
    <source>
        <dbReference type="PROSITE" id="PS51843"/>
    </source>
</evidence>
<keyword evidence="10 11" id="KW-0539">Nucleus</keyword>
<dbReference type="STRING" id="2018661.A0A2A2JAW9"/>
<feature type="domain" description="NR LBD" evidence="14">
    <location>
        <begin position="271"/>
        <end position="510"/>
    </location>
</feature>
<dbReference type="Gene3D" id="1.10.565.10">
    <property type="entry name" value="Retinoid X Receptor"/>
    <property type="match status" value="1"/>
</dbReference>
<dbReference type="CDD" id="cd06960">
    <property type="entry name" value="NR_DBD_HNF4A"/>
    <property type="match status" value="1"/>
</dbReference>
<dbReference type="GO" id="GO:0003700">
    <property type="term" value="F:DNA-binding transcription factor activity"/>
    <property type="evidence" value="ECO:0007669"/>
    <property type="project" value="InterPro"/>
</dbReference>
<feature type="compositionally biased region" description="Low complexity" evidence="12">
    <location>
        <begin position="171"/>
        <end position="185"/>
    </location>
</feature>
<gene>
    <name evidence="15" type="ORF">WR25_13969</name>
</gene>
<feature type="compositionally biased region" description="Low complexity" evidence="12">
    <location>
        <begin position="229"/>
        <end position="247"/>
    </location>
</feature>
<dbReference type="SMART" id="SM00399">
    <property type="entry name" value="ZnF_C4"/>
    <property type="match status" value="1"/>
</dbReference>
<dbReference type="CDD" id="cd06157">
    <property type="entry name" value="NR_LBD"/>
    <property type="match status" value="1"/>
</dbReference>
<dbReference type="PRINTS" id="PR00047">
    <property type="entry name" value="STROIDFINGER"/>
</dbReference>
<dbReference type="AlphaFoldDB" id="A0A2A2JAW9"/>
<evidence type="ECO:0000256" key="3">
    <source>
        <dbReference type="ARBA" id="ARBA00022723"/>
    </source>
</evidence>
<evidence type="ECO:0000256" key="6">
    <source>
        <dbReference type="ARBA" id="ARBA00023015"/>
    </source>
</evidence>
<evidence type="ECO:0000256" key="10">
    <source>
        <dbReference type="ARBA" id="ARBA00023242"/>
    </source>
</evidence>
<evidence type="ECO:0000256" key="2">
    <source>
        <dbReference type="ARBA" id="ARBA00005993"/>
    </source>
</evidence>
<feature type="region of interest" description="Disordered" evidence="12">
    <location>
        <begin position="1"/>
        <end position="35"/>
    </location>
</feature>
<feature type="compositionally biased region" description="Polar residues" evidence="12">
    <location>
        <begin position="12"/>
        <end position="25"/>
    </location>
</feature>
<dbReference type="SUPFAM" id="SSF57716">
    <property type="entry name" value="Glucocorticoid receptor-like (DNA-binding domain)"/>
    <property type="match status" value="1"/>
</dbReference>
<keyword evidence="7 11" id="KW-0238">DNA-binding</keyword>
<comment type="caution">
    <text evidence="15">The sequence shown here is derived from an EMBL/GenBank/DDBJ whole genome shotgun (WGS) entry which is preliminary data.</text>
</comment>
<feature type="compositionally biased region" description="Basic and acidic residues" evidence="12">
    <location>
        <begin position="148"/>
        <end position="165"/>
    </location>
</feature>
<dbReference type="Pfam" id="PF00105">
    <property type="entry name" value="zf-C4"/>
    <property type="match status" value="1"/>
</dbReference>
<comment type="similarity">
    <text evidence="2 11">Belongs to the nuclear hormone receptor family.</text>
</comment>
<organism evidence="15 16">
    <name type="scientific">Diploscapter pachys</name>
    <dbReference type="NCBI Taxonomy" id="2018661"/>
    <lineage>
        <taxon>Eukaryota</taxon>
        <taxon>Metazoa</taxon>
        <taxon>Ecdysozoa</taxon>
        <taxon>Nematoda</taxon>
        <taxon>Chromadorea</taxon>
        <taxon>Rhabditida</taxon>
        <taxon>Rhabditina</taxon>
        <taxon>Rhabditomorpha</taxon>
        <taxon>Rhabditoidea</taxon>
        <taxon>Rhabditidae</taxon>
        <taxon>Diploscapter</taxon>
    </lineage>
</organism>
<keyword evidence="5 11" id="KW-0862">Zinc</keyword>
<feature type="domain" description="Nuclear receptor" evidence="13">
    <location>
        <begin position="41"/>
        <end position="117"/>
    </location>
</feature>
<evidence type="ECO:0000259" key="13">
    <source>
        <dbReference type="PROSITE" id="PS51030"/>
    </source>
</evidence>
<dbReference type="SUPFAM" id="SSF48508">
    <property type="entry name" value="Nuclear receptor ligand-binding domain"/>
    <property type="match status" value="1"/>
</dbReference>
<dbReference type="Pfam" id="PF00104">
    <property type="entry name" value="Hormone_recep"/>
    <property type="match status" value="1"/>
</dbReference>
<feature type="region of interest" description="Disordered" evidence="12">
    <location>
        <begin position="521"/>
        <end position="551"/>
    </location>
</feature>
<evidence type="ECO:0000256" key="9">
    <source>
        <dbReference type="ARBA" id="ARBA00023170"/>
    </source>
</evidence>
<dbReference type="PROSITE" id="PS51843">
    <property type="entry name" value="NR_LBD"/>
    <property type="match status" value="1"/>
</dbReference>
<evidence type="ECO:0000256" key="11">
    <source>
        <dbReference type="RuleBase" id="RU004334"/>
    </source>
</evidence>
<dbReference type="OrthoDB" id="5799427at2759"/>
<evidence type="ECO:0000313" key="15">
    <source>
        <dbReference type="EMBL" id="PAV58918.1"/>
    </source>
</evidence>
<dbReference type="EMBL" id="LIAE01010555">
    <property type="protein sequence ID" value="PAV58918.1"/>
    <property type="molecule type" value="Genomic_DNA"/>
</dbReference>
<keyword evidence="9 11" id="KW-0675">Receptor</keyword>
<reference evidence="15 16" key="1">
    <citation type="journal article" date="2017" name="Curr. Biol.">
        <title>Genome architecture and evolution of a unichromosomal asexual nematode.</title>
        <authorList>
            <person name="Fradin H."/>
            <person name="Zegar C."/>
            <person name="Gutwein M."/>
            <person name="Lucas J."/>
            <person name="Kovtun M."/>
            <person name="Corcoran D."/>
            <person name="Baugh L.R."/>
            <person name="Kiontke K."/>
            <person name="Gunsalus K."/>
            <person name="Fitch D.H."/>
            <person name="Piano F."/>
        </authorList>
    </citation>
    <scope>NUCLEOTIDE SEQUENCE [LARGE SCALE GENOMIC DNA]</scope>
    <source>
        <strain evidence="15">PF1309</strain>
    </source>
</reference>
<evidence type="ECO:0000256" key="4">
    <source>
        <dbReference type="ARBA" id="ARBA00022771"/>
    </source>
</evidence>
<feature type="compositionally biased region" description="Low complexity" evidence="12">
    <location>
        <begin position="521"/>
        <end position="533"/>
    </location>
</feature>
<dbReference type="SMART" id="SM00430">
    <property type="entry name" value="HOLI"/>
    <property type="match status" value="1"/>
</dbReference>
<evidence type="ECO:0008006" key="17">
    <source>
        <dbReference type="Google" id="ProtNLM"/>
    </source>
</evidence>
<dbReference type="PROSITE" id="PS00031">
    <property type="entry name" value="NUCLEAR_REC_DBD_1"/>
    <property type="match status" value="1"/>
</dbReference>
<keyword evidence="6 11" id="KW-0805">Transcription regulation</keyword>
<dbReference type="PANTHER" id="PTHR46397:SF5">
    <property type="entry name" value="NUCLEAR HORMONE RECEPTOR FAMILY MEMBER NHR-20"/>
    <property type="match status" value="1"/>
</dbReference>
<dbReference type="PANTHER" id="PTHR46397">
    <property type="entry name" value="NUCLEAR HORMONE RECEPTOR FAMILY-RELATED"/>
    <property type="match status" value="1"/>
</dbReference>
<sequence>MSRSGSEDGTADTKNGTKQEMTNGPTKVEPKEPQTDKRAVSLRCLICEAQATGFHFDAQSCSACAAFFRRTVALKKTFECITRKGQCVIHYSMHQICRFCRHKKCLEAGMKESAVQPRRVSAVQHRTFCTKSGLKRNKRFAWVQPQGEDEKQQVDEIAKRVRKEPSPSQTAPSSVVCVSSPASESGSTDNASTSDPTSQKRTSVIISCHASPPASVQPKVSPLNLNARPSSSLSISLPPTPTYSQTSPSEDVLSWLVREEMRLGERRRIMFCDHPVETLLGHNKKCPYTREEIRPLCFRDFRKSIRTHILFIYEWLQTWPDYSCLDNDDKVSFLRKCVLFHTILDPVYISMQIGYPDKFVMQNGGYVSAVEGCEEGWEDEPEISGRIKKMIYQPLLKRIMEEILPPMLELQLTFEEFVALKAFVSWQGGIPNVSVEKRDIMRKQLDAITQSLHAHYVKHGLPAAERLGSIILLLSNIFSTGLDFVESHRQIEFFDLWNLDSLLLQLLNLDTILEDSKIKQGNANGNGNSARNGKLNPNTNGSGLTTAQMQG</sequence>
<dbReference type="Gene3D" id="3.30.50.10">
    <property type="entry name" value="Erythroid Transcription Factor GATA-1, subunit A"/>
    <property type="match status" value="1"/>
</dbReference>
<dbReference type="InterPro" id="IPR035500">
    <property type="entry name" value="NHR-like_dom_sf"/>
</dbReference>
<dbReference type="InterPro" id="IPR049636">
    <property type="entry name" value="HNF4-like_DBD"/>
</dbReference>
<dbReference type="PROSITE" id="PS51030">
    <property type="entry name" value="NUCLEAR_REC_DBD_2"/>
    <property type="match status" value="1"/>
</dbReference>
<proteinExistence type="inferred from homology"/>
<feature type="region of interest" description="Disordered" evidence="12">
    <location>
        <begin position="144"/>
        <end position="202"/>
    </location>
</feature>
<evidence type="ECO:0000256" key="5">
    <source>
        <dbReference type="ARBA" id="ARBA00022833"/>
    </source>
</evidence>
<evidence type="ECO:0000313" key="16">
    <source>
        <dbReference type="Proteomes" id="UP000218231"/>
    </source>
</evidence>
<accession>A0A2A2JAW9</accession>
<dbReference type="GO" id="GO:0005634">
    <property type="term" value="C:nucleus"/>
    <property type="evidence" value="ECO:0007669"/>
    <property type="project" value="UniProtKB-SubCell"/>
</dbReference>
<protein>
    <recommendedName>
        <fullName evidence="17">Nuclear receptor domain-containing protein</fullName>
    </recommendedName>
</protein>
<keyword evidence="8 11" id="KW-0804">Transcription</keyword>